<dbReference type="Pfam" id="PF08572">
    <property type="entry name" value="PRP3"/>
    <property type="match status" value="1"/>
</dbReference>
<dbReference type="InterPro" id="IPR013881">
    <property type="entry name" value="Pre-mRNA_splic_Prp3_dom"/>
</dbReference>
<feature type="region of interest" description="Disordered" evidence="1">
    <location>
        <begin position="1"/>
        <end position="88"/>
    </location>
</feature>
<evidence type="ECO:0000259" key="2">
    <source>
        <dbReference type="Pfam" id="PF08572"/>
    </source>
</evidence>
<proteinExistence type="predicted"/>
<evidence type="ECO:0000313" key="3">
    <source>
        <dbReference type="EMBL" id="GME71380.1"/>
    </source>
</evidence>
<organism evidence="3 4">
    <name type="scientific">Ambrosiozyma monospora</name>
    <name type="common">Yeast</name>
    <name type="synonym">Endomycopsis monosporus</name>
    <dbReference type="NCBI Taxonomy" id="43982"/>
    <lineage>
        <taxon>Eukaryota</taxon>
        <taxon>Fungi</taxon>
        <taxon>Dikarya</taxon>
        <taxon>Ascomycota</taxon>
        <taxon>Saccharomycotina</taxon>
        <taxon>Pichiomycetes</taxon>
        <taxon>Pichiales</taxon>
        <taxon>Pichiaceae</taxon>
        <taxon>Ambrosiozyma</taxon>
    </lineage>
</organism>
<reference evidence="3" key="1">
    <citation type="submission" date="2023-04" db="EMBL/GenBank/DDBJ databases">
        <title>Ambrosiozyma monospora NBRC 1965.</title>
        <authorList>
            <person name="Ichikawa N."/>
            <person name="Sato H."/>
            <person name="Tonouchi N."/>
        </authorList>
    </citation>
    <scope>NUCLEOTIDE SEQUENCE</scope>
    <source>
        <strain evidence="3">NBRC 1965</strain>
    </source>
</reference>
<protein>
    <submittedName>
        <fullName evidence="3">Unnamed protein product</fullName>
    </submittedName>
</protein>
<evidence type="ECO:0000256" key="1">
    <source>
        <dbReference type="SAM" id="MobiDB-lite"/>
    </source>
</evidence>
<dbReference type="PANTHER" id="PTHR14212">
    <property type="entry name" value="U4/U6-ASSOCIATED RNA SPLICING FACTOR-RELATED"/>
    <property type="match status" value="1"/>
</dbReference>
<dbReference type="InterPro" id="IPR027104">
    <property type="entry name" value="Prp3"/>
</dbReference>
<comment type="caution">
    <text evidence="3">The sequence shown here is derived from an EMBL/GenBank/DDBJ whole genome shotgun (WGS) entry which is preliminary data.</text>
</comment>
<keyword evidence="4" id="KW-1185">Reference proteome</keyword>
<dbReference type="PANTHER" id="PTHR14212:SF0">
    <property type="entry name" value="U4_U6 SMALL NUCLEAR RIBONUCLEOPROTEIN PRP3"/>
    <property type="match status" value="1"/>
</dbReference>
<dbReference type="OrthoDB" id="10264544at2759"/>
<evidence type="ECO:0000313" key="4">
    <source>
        <dbReference type="Proteomes" id="UP001165063"/>
    </source>
</evidence>
<accession>A0A9W6SZG6</accession>
<gene>
    <name evidence="3" type="ORF">Amon01_000928000</name>
</gene>
<dbReference type="GO" id="GO:0000398">
    <property type="term" value="P:mRNA splicing, via spliceosome"/>
    <property type="evidence" value="ECO:0007669"/>
    <property type="project" value="InterPro"/>
</dbReference>
<dbReference type="GO" id="GO:0046540">
    <property type="term" value="C:U4/U6 x U5 tri-snRNP complex"/>
    <property type="evidence" value="ECO:0007669"/>
    <property type="project" value="InterPro"/>
</dbReference>
<dbReference type="AlphaFoldDB" id="A0A9W6SZG6"/>
<feature type="compositionally biased region" description="Basic and acidic residues" evidence="1">
    <location>
        <begin position="1"/>
        <end position="16"/>
    </location>
</feature>
<dbReference type="Proteomes" id="UP001165063">
    <property type="component" value="Unassembled WGS sequence"/>
</dbReference>
<feature type="compositionally biased region" description="Polar residues" evidence="1">
    <location>
        <begin position="21"/>
        <end position="33"/>
    </location>
</feature>
<sequence>MSGYKRQREDPPDRYVKKTKVNPNLQSKIQQAKENLRRKRQQAEKRENEPAPSTLSSIEIHPLLRGDSTSLEKSKPSTPVVKNPLKNSKGRQGFILNPYISQQDIAAAPPRPKRELHLNQKGKFIEQANEIRSRLKKEQLEKERIAKLAEQNLVSDIRLGEQFYKPVEPPYIEWWDKPFLKDKFYDNLDDESRTTFAVQESEDNPITIHIQHPVPIVPVWAANEPPPKTK</sequence>
<dbReference type="EMBL" id="BSXU01010217">
    <property type="protein sequence ID" value="GME71380.1"/>
    <property type="molecule type" value="Genomic_DNA"/>
</dbReference>
<feature type="domain" description="Pre-mRNA-splicing factor 3" evidence="2">
    <location>
        <begin position="97"/>
        <end position="228"/>
    </location>
</feature>
<name>A0A9W6SZG6_AMBMO</name>